<protein>
    <submittedName>
        <fullName evidence="2">Uncharacterized protein</fullName>
    </submittedName>
</protein>
<proteinExistence type="predicted"/>
<evidence type="ECO:0000313" key="3">
    <source>
        <dbReference type="Proteomes" id="UP000215433"/>
    </source>
</evidence>
<organism evidence="2 3">
    <name type="scientific">Bifidobacterium vansinderenii</name>
    <dbReference type="NCBI Taxonomy" id="1984871"/>
    <lineage>
        <taxon>Bacteria</taxon>
        <taxon>Bacillati</taxon>
        <taxon>Actinomycetota</taxon>
        <taxon>Actinomycetes</taxon>
        <taxon>Bifidobacteriales</taxon>
        <taxon>Bifidobacteriaceae</taxon>
        <taxon>Bifidobacterium</taxon>
    </lineage>
</organism>
<dbReference type="AlphaFoldDB" id="A0A229VW81"/>
<evidence type="ECO:0000256" key="1">
    <source>
        <dbReference type="SAM" id="MobiDB-lite"/>
    </source>
</evidence>
<accession>A0A229VW81</accession>
<reference evidence="2 3" key="1">
    <citation type="submission" date="2017-05" db="EMBL/GenBank/DDBJ databases">
        <title>Bifidobacterium vansinderenii sp. nov.</title>
        <authorList>
            <person name="Lugli G.A."/>
            <person name="Duranti S."/>
            <person name="Mangifesta M."/>
        </authorList>
    </citation>
    <scope>NUCLEOTIDE SEQUENCE [LARGE SCALE GENOMIC DNA]</scope>
    <source>
        <strain evidence="2 3">Tam10B</strain>
    </source>
</reference>
<feature type="region of interest" description="Disordered" evidence="1">
    <location>
        <begin position="72"/>
        <end position="98"/>
    </location>
</feature>
<feature type="compositionally biased region" description="Polar residues" evidence="1">
    <location>
        <begin position="72"/>
        <end position="81"/>
    </location>
</feature>
<dbReference type="Proteomes" id="UP000215433">
    <property type="component" value="Unassembled WGS sequence"/>
</dbReference>
<dbReference type="EMBL" id="NEWD01000027">
    <property type="protein sequence ID" value="OXM99887.1"/>
    <property type="molecule type" value="Genomic_DNA"/>
</dbReference>
<name>A0A229VW81_9BIFI</name>
<gene>
    <name evidence="2" type="ORF">Tam10B_1850</name>
</gene>
<comment type="caution">
    <text evidence="2">The sequence shown here is derived from an EMBL/GenBank/DDBJ whole genome shotgun (WGS) entry which is preliminary data.</text>
</comment>
<sequence length="98" mass="10886">MAFGRLRGAVERSIRAAKKAGRLDLDANAAMLCSIRYQADLIDAEHGDVSYNVWRTFNSTCAQLGFDIQKNTSSAQSTPTESVAPRNDFEEFLSRRKA</sequence>
<keyword evidence="3" id="KW-1185">Reference proteome</keyword>
<evidence type="ECO:0000313" key="2">
    <source>
        <dbReference type="EMBL" id="OXM99887.1"/>
    </source>
</evidence>
<dbReference type="RefSeq" id="WP_093960983.1">
    <property type="nucleotide sequence ID" value="NZ_NEWD01000027.1"/>
</dbReference>
<feature type="compositionally biased region" description="Basic and acidic residues" evidence="1">
    <location>
        <begin position="87"/>
        <end position="98"/>
    </location>
</feature>